<protein>
    <submittedName>
        <fullName evidence="2">Uncharacterized protein</fullName>
    </submittedName>
</protein>
<evidence type="ECO:0000256" key="1">
    <source>
        <dbReference type="SAM" id="MobiDB-lite"/>
    </source>
</evidence>
<dbReference type="AlphaFoldDB" id="A0AAV1UDG5"/>
<proteinExistence type="predicted"/>
<dbReference type="Proteomes" id="UP001162060">
    <property type="component" value="Unassembled WGS sequence"/>
</dbReference>
<evidence type="ECO:0000313" key="3">
    <source>
        <dbReference type="Proteomes" id="UP001162060"/>
    </source>
</evidence>
<organism evidence="2 3">
    <name type="scientific">Peronospora matthiolae</name>
    <dbReference type="NCBI Taxonomy" id="2874970"/>
    <lineage>
        <taxon>Eukaryota</taxon>
        <taxon>Sar</taxon>
        <taxon>Stramenopiles</taxon>
        <taxon>Oomycota</taxon>
        <taxon>Peronosporomycetes</taxon>
        <taxon>Peronosporales</taxon>
        <taxon>Peronosporaceae</taxon>
        <taxon>Peronospora</taxon>
    </lineage>
</organism>
<gene>
    <name evidence="2" type="ORF">PM001_LOCUS17600</name>
</gene>
<reference evidence="2" key="1">
    <citation type="submission" date="2024-01" db="EMBL/GenBank/DDBJ databases">
        <authorList>
            <person name="Webb A."/>
        </authorList>
    </citation>
    <scope>NUCLEOTIDE SEQUENCE</scope>
    <source>
        <strain evidence="2">Pm1</strain>
    </source>
</reference>
<dbReference type="EMBL" id="CAKLBY020000190">
    <property type="protein sequence ID" value="CAK7932450.1"/>
    <property type="molecule type" value="Genomic_DNA"/>
</dbReference>
<sequence length="171" mass="18425">MKVLQINLLGILEGLVSPLPRLRTVIEAVTALVTLLREAKVAAGKFELSTLSDLGFKSIKSMLEKLHKRLASLVGTATRHNNVSPAQPIPMPSSDRQMKLQDFVTQPQARPQLDKPKVTRRPPPANLPPGIQDADERSSPCSSALDQYDQMPLGPAGAAMLQDCARGGATN</sequence>
<name>A0AAV1UDG5_9STRA</name>
<feature type="region of interest" description="Disordered" evidence="1">
    <location>
        <begin position="78"/>
        <end position="155"/>
    </location>
</feature>
<accession>A0AAV1UDG5</accession>
<comment type="caution">
    <text evidence="2">The sequence shown here is derived from an EMBL/GenBank/DDBJ whole genome shotgun (WGS) entry which is preliminary data.</text>
</comment>
<evidence type="ECO:0000313" key="2">
    <source>
        <dbReference type="EMBL" id="CAK7932450.1"/>
    </source>
</evidence>